<dbReference type="Pfam" id="PF08241">
    <property type="entry name" value="Methyltransf_11"/>
    <property type="match status" value="1"/>
</dbReference>
<dbReference type="InterPro" id="IPR029063">
    <property type="entry name" value="SAM-dependent_MTases_sf"/>
</dbReference>
<dbReference type="InterPro" id="IPR050508">
    <property type="entry name" value="Methyltransf_Superfamily"/>
</dbReference>
<proteinExistence type="predicted"/>
<feature type="domain" description="Methyltransferase type 11" evidence="1">
    <location>
        <begin position="39"/>
        <end position="129"/>
    </location>
</feature>
<gene>
    <name evidence="2" type="ORF">SE15_11960</name>
</gene>
<name>A0A0P6XV26_9CHLR</name>
<dbReference type="InterPro" id="IPR013216">
    <property type="entry name" value="Methyltransf_11"/>
</dbReference>
<evidence type="ECO:0000313" key="3">
    <source>
        <dbReference type="Proteomes" id="UP000050544"/>
    </source>
</evidence>
<dbReference type="GO" id="GO:0008757">
    <property type="term" value="F:S-adenosylmethionine-dependent methyltransferase activity"/>
    <property type="evidence" value="ECO:0007669"/>
    <property type="project" value="InterPro"/>
</dbReference>
<dbReference type="STRING" id="869279.SE15_11960"/>
<dbReference type="Proteomes" id="UP000050544">
    <property type="component" value="Unassembled WGS sequence"/>
</dbReference>
<dbReference type="EMBL" id="LGKO01000005">
    <property type="protein sequence ID" value="KPL82957.1"/>
    <property type="molecule type" value="Genomic_DNA"/>
</dbReference>
<organism evidence="2 3">
    <name type="scientific">Thermanaerothrix daxensis</name>
    <dbReference type="NCBI Taxonomy" id="869279"/>
    <lineage>
        <taxon>Bacteria</taxon>
        <taxon>Bacillati</taxon>
        <taxon>Chloroflexota</taxon>
        <taxon>Anaerolineae</taxon>
        <taxon>Anaerolineales</taxon>
        <taxon>Anaerolineaceae</taxon>
        <taxon>Thermanaerothrix</taxon>
    </lineage>
</organism>
<dbReference type="SUPFAM" id="SSF53335">
    <property type="entry name" value="S-adenosyl-L-methionine-dependent methyltransferases"/>
    <property type="match status" value="1"/>
</dbReference>
<evidence type="ECO:0000259" key="1">
    <source>
        <dbReference type="Pfam" id="PF08241"/>
    </source>
</evidence>
<keyword evidence="3" id="KW-1185">Reference proteome</keyword>
<dbReference type="AlphaFoldDB" id="A0A0P6XV26"/>
<reference evidence="2 3" key="1">
    <citation type="submission" date="2015-07" db="EMBL/GenBank/DDBJ databases">
        <title>Whole genome sequence of Thermanaerothrix daxensis DSM 23592.</title>
        <authorList>
            <person name="Hemp J."/>
            <person name="Ward L.M."/>
            <person name="Pace L.A."/>
            <person name="Fischer W.W."/>
        </authorList>
    </citation>
    <scope>NUCLEOTIDE SEQUENCE [LARGE SCALE GENOMIC DNA]</scope>
    <source>
        <strain evidence="2 3">GNS-1</strain>
    </source>
</reference>
<evidence type="ECO:0000313" key="2">
    <source>
        <dbReference type="EMBL" id="KPL82957.1"/>
    </source>
</evidence>
<dbReference type="PANTHER" id="PTHR42912">
    <property type="entry name" value="METHYLTRANSFERASE"/>
    <property type="match status" value="1"/>
</dbReference>
<dbReference type="PANTHER" id="PTHR42912:SF93">
    <property type="entry name" value="N6-ADENOSINE-METHYLTRANSFERASE TMT1A"/>
    <property type="match status" value="1"/>
</dbReference>
<comment type="caution">
    <text evidence="2">The sequence shown here is derived from an EMBL/GenBank/DDBJ whole genome shotgun (WGS) entry which is preliminary data.</text>
</comment>
<accession>A0A0P6XV26</accession>
<dbReference type="CDD" id="cd02440">
    <property type="entry name" value="AdoMet_MTases"/>
    <property type="match status" value="1"/>
</dbReference>
<sequence>MGKRDFLWLHLRELPYFRALLRAVEARFYQDLHLPRPVLDIGCGDGHFASVTFAEPLDVGLDPDPGVLPLARNYGGYRWVLRGYGNALPFGSASFASAVSNSVLEHIPDVDGVLQEVARVLRPGAPFIFCVPNHRFTRSLSVARFLDRLGWHGLAEAYRRFFNRISRHYHCDDVPRWDERLRAAGFALERYWHYFSPEALACLEWGHYFGLPAWVARKLTGRWILAPTTWNLSLTRRVVQPYYDQRAICDDGVYTFYVARRV</sequence>
<protein>
    <recommendedName>
        <fullName evidence="1">Methyltransferase type 11 domain-containing protein</fullName>
    </recommendedName>
</protein>
<dbReference type="Gene3D" id="3.40.50.150">
    <property type="entry name" value="Vaccinia Virus protein VP39"/>
    <property type="match status" value="1"/>
</dbReference>